<evidence type="ECO:0000256" key="1">
    <source>
        <dbReference type="SAM" id="MobiDB-lite"/>
    </source>
</evidence>
<feature type="signal peptide" evidence="2">
    <location>
        <begin position="1"/>
        <end position="18"/>
    </location>
</feature>
<accession>A0A108U6K2</accession>
<name>A0A108U6K2_9GAMM</name>
<dbReference type="InterPro" id="IPR010281">
    <property type="entry name" value="DUF885"/>
</dbReference>
<dbReference type="PROSITE" id="PS51257">
    <property type="entry name" value="PROKAR_LIPOPROTEIN"/>
    <property type="match status" value="1"/>
</dbReference>
<dbReference type="AlphaFoldDB" id="A0A108U6K2"/>
<sequence>MRSLRLLSLSACVVAALAAGCKSETAPPAASADPAPAAAAQPAGAQWDAAVDGFLQGFFEHFPVAGANAGKHEFDGRLPDYSPEGLQRNIQWLHQQRDAINAFGDDRLTAPQRYQRDYVRAVIDGQLFWLEDSGFASKNPAFYAGDLSPSMYLTRPYAPLPQRMAAFVSYQDNLPKAAEQIRANLKGPLPASYIELGTMVFGGFAEFFKNDVPKAFAEVKDEALQARFKASNAKAIEAMQGLSDYLAAQKPQATQDFALGAEKFSKMLKATEGVDLPLDQLKAAGEADLERNLAALKAACDQYAKGRPIVECIEKANADKPRGGAVEGAREQLAGLRQFIVDKDLVSIPGTEQALVEEAPPFNRNNFAYIEIPGPYEKNLPSVYYIAPPDPKWPKAEQDAYVPGKADLLFTSAHEVWPGHFLQFLHANRSQWKFAQLFVGYAYAEGWAHYTEEMMFDAGLDGAGPEIHIGQLTNALLRNVRYLSAIGLHTGGMTVAQSEQMFKDKAFQDPGNARQQAARGTYDPAYLNYTLGKLMIMQLREDWTAGHGGRGGWKAFHDQFLSYGGPPIPLVYGQMMNVPAQAKLWTAPKPAAAPAPAANTALPPATGSPDKAAPKSAM</sequence>
<keyword evidence="4" id="KW-1185">Reference proteome</keyword>
<evidence type="ECO:0000313" key="3">
    <source>
        <dbReference type="EMBL" id="KWS03490.1"/>
    </source>
</evidence>
<dbReference type="PANTHER" id="PTHR33361:SF15">
    <property type="entry name" value="DUF885 FAMILY LIPOPROTEIN"/>
    <property type="match status" value="1"/>
</dbReference>
<dbReference type="Pfam" id="PF05960">
    <property type="entry name" value="DUF885"/>
    <property type="match status" value="1"/>
</dbReference>
<dbReference type="EMBL" id="JAJA02000001">
    <property type="protein sequence ID" value="KWS03490.1"/>
    <property type="molecule type" value="Genomic_DNA"/>
</dbReference>
<dbReference type="PANTHER" id="PTHR33361">
    <property type="entry name" value="GLR0591 PROTEIN"/>
    <property type="match status" value="1"/>
</dbReference>
<evidence type="ECO:0000256" key="2">
    <source>
        <dbReference type="SAM" id="SignalP"/>
    </source>
</evidence>
<comment type="caution">
    <text evidence="3">The sequence shown here is derived from an EMBL/GenBank/DDBJ whole genome shotgun (WGS) entry which is preliminary data.</text>
</comment>
<dbReference type="RefSeq" id="WP_051547955.1">
    <property type="nucleotide sequence ID" value="NZ_JAJA02000001.1"/>
</dbReference>
<feature type="chain" id="PRO_5007131599" description="DUF885 domain-containing protein" evidence="2">
    <location>
        <begin position="19"/>
        <end position="618"/>
    </location>
</feature>
<proteinExistence type="predicted"/>
<dbReference type="Proteomes" id="UP000023435">
    <property type="component" value="Unassembled WGS sequence"/>
</dbReference>
<feature type="region of interest" description="Disordered" evidence="1">
    <location>
        <begin position="589"/>
        <end position="618"/>
    </location>
</feature>
<organism evidence="3 4">
    <name type="scientific">Lysobacter capsici AZ78</name>
    <dbReference type="NCBI Taxonomy" id="1444315"/>
    <lineage>
        <taxon>Bacteria</taxon>
        <taxon>Pseudomonadati</taxon>
        <taxon>Pseudomonadota</taxon>
        <taxon>Gammaproteobacteria</taxon>
        <taxon>Lysobacterales</taxon>
        <taxon>Lysobacteraceae</taxon>
        <taxon>Lysobacter</taxon>
    </lineage>
</organism>
<evidence type="ECO:0008006" key="5">
    <source>
        <dbReference type="Google" id="ProtNLM"/>
    </source>
</evidence>
<feature type="compositionally biased region" description="Low complexity" evidence="1">
    <location>
        <begin position="589"/>
        <end position="605"/>
    </location>
</feature>
<protein>
    <recommendedName>
        <fullName evidence="5">DUF885 domain-containing protein</fullName>
    </recommendedName>
</protein>
<evidence type="ECO:0000313" key="4">
    <source>
        <dbReference type="Proteomes" id="UP000023435"/>
    </source>
</evidence>
<keyword evidence="2" id="KW-0732">Signal</keyword>
<reference evidence="3 4" key="1">
    <citation type="journal article" date="2014" name="Genome Announc.">
        <title>Draft Genome Sequence of Lysobacter capsici AZ78, a Bacterium Antagonistic to Plant-Pathogenic Oomycetes.</title>
        <authorList>
            <person name="Puopolo G."/>
            <person name="Sonego P."/>
            <person name="Engelen K."/>
            <person name="Pertot I."/>
        </authorList>
    </citation>
    <scope>NUCLEOTIDE SEQUENCE [LARGE SCALE GENOMIC DNA]</scope>
    <source>
        <strain evidence="3 4">AZ78</strain>
    </source>
</reference>
<gene>
    <name evidence="3" type="ORF">AZ78_1037</name>
</gene>
<dbReference type="OrthoDB" id="9769898at2"/>